<dbReference type="Proteomes" id="UP000261186">
    <property type="component" value="Unassembled WGS sequence"/>
</dbReference>
<dbReference type="RefSeq" id="WP_117701144.1">
    <property type="nucleotide sequence ID" value="NZ_QSRH01000003.1"/>
</dbReference>
<gene>
    <name evidence="3" type="ORF">DXC63_08260</name>
    <name evidence="2" type="ORF">DXC85_04785</name>
</gene>
<organism evidence="3 5">
    <name type="scientific">Bifidobacterium longum</name>
    <dbReference type="NCBI Taxonomy" id="216816"/>
    <lineage>
        <taxon>Bacteria</taxon>
        <taxon>Bacillati</taxon>
        <taxon>Actinomycetota</taxon>
        <taxon>Actinomycetes</taxon>
        <taxon>Bifidobacteriales</taxon>
        <taxon>Bifidobacteriaceae</taxon>
        <taxon>Bifidobacterium</taxon>
    </lineage>
</organism>
<sequence length="132" mass="14465">MTANEVLPPDFKEVETKNPDEGLRQGLFEAQAARIVELQAEIAIRQEEVDELKARILDSHPAGTYQAGNLKVQVKPGARRINAGTFEKAYPATKYPGAYQLKPRPLSQLEKLLTSDAVADYAMSGKPTVVVS</sequence>
<evidence type="ECO:0000313" key="2">
    <source>
        <dbReference type="EMBL" id="RGL03737.1"/>
    </source>
</evidence>
<dbReference type="EMBL" id="QSRZ01000008">
    <property type="protein sequence ID" value="RGL47638.1"/>
    <property type="molecule type" value="Genomic_DNA"/>
</dbReference>
<proteinExistence type="predicted"/>
<dbReference type="EMBL" id="QSRH01000003">
    <property type="protein sequence ID" value="RGL03737.1"/>
    <property type="molecule type" value="Genomic_DNA"/>
</dbReference>
<dbReference type="Proteomes" id="UP000261288">
    <property type="component" value="Unassembled WGS sequence"/>
</dbReference>
<feature type="compositionally biased region" description="Basic and acidic residues" evidence="1">
    <location>
        <begin position="10"/>
        <end position="20"/>
    </location>
</feature>
<evidence type="ECO:0000313" key="5">
    <source>
        <dbReference type="Proteomes" id="UP000261288"/>
    </source>
</evidence>
<reference evidence="4 5" key="1">
    <citation type="submission" date="2018-08" db="EMBL/GenBank/DDBJ databases">
        <title>A genome reference for cultivated species of the human gut microbiota.</title>
        <authorList>
            <person name="Zou Y."/>
            <person name="Xue W."/>
            <person name="Luo G."/>
        </authorList>
    </citation>
    <scope>NUCLEOTIDE SEQUENCE [LARGE SCALE GENOMIC DNA]</scope>
    <source>
        <strain evidence="3 5">TF06-45A</strain>
        <strain evidence="2 4">TF08-4AC</strain>
    </source>
</reference>
<feature type="region of interest" description="Disordered" evidence="1">
    <location>
        <begin position="1"/>
        <end position="20"/>
    </location>
</feature>
<comment type="caution">
    <text evidence="3">The sequence shown here is derived from an EMBL/GenBank/DDBJ whole genome shotgun (WGS) entry which is preliminary data.</text>
</comment>
<dbReference type="AlphaFoldDB" id="A0A3E4S4Z7"/>
<evidence type="ECO:0000313" key="4">
    <source>
        <dbReference type="Proteomes" id="UP000261186"/>
    </source>
</evidence>
<evidence type="ECO:0000313" key="3">
    <source>
        <dbReference type="EMBL" id="RGL47638.1"/>
    </source>
</evidence>
<protein>
    <submittedName>
        <fullName evidence="3">Uncharacterized protein</fullName>
    </submittedName>
</protein>
<evidence type="ECO:0000256" key="1">
    <source>
        <dbReference type="SAM" id="MobiDB-lite"/>
    </source>
</evidence>
<accession>A0A3E4S4Z7</accession>
<name>A0A3E4S4Z7_BIFLN</name>